<comment type="caution">
    <text evidence="4">The sequence shown here is derived from an EMBL/GenBank/DDBJ whole genome shotgun (WGS) entry which is preliminary data.</text>
</comment>
<keyword evidence="2" id="KW-0812">Transmembrane</keyword>
<evidence type="ECO:0008006" key="6">
    <source>
        <dbReference type="Google" id="ProtNLM"/>
    </source>
</evidence>
<evidence type="ECO:0000256" key="2">
    <source>
        <dbReference type="SAM" id="Phobius"/>
    </source>
</evidence>
<proteinExistence type="predicted"/>
<dbReference type="AlphaFoldDB" id="A0A1F6Y711"/>
<dbReference type="EMBL" id="MFVU01000011">
    <property type="protein sequence ID" value="OGJ02167.1"/>
    <property type="molecule type" value="Genomic_DNA"/>
</dbReference>
<feature type="region of interest" description="Disordered" evidence="1">
    <location>
        <begin position="185"/>
        <end position="243"/>
    </location>
</feature>
<keyword evidence="2" id="KW-0472">Membrane</keyword>
<name>A0A1F6Y711_9BACT</name>
<evidence type="ECO:0000313" key="4">
    <source>
        <dbReference type="EMBL" id="OGJ02167.1"/>
    </source>
</evidence>
<keyword evidence="3" id="KW-0732">Signal</keyword>
<feature type="chain" id="PRO_5009527521" description="DUF4430 domain-containing protein" evidence="3">
    <location>
        <begin position="24"/>
        <end position="327"/>
    </location>
</feature>
<evidence type="ECO:0000256" key="3">
    <source>
        <dbReference type="SAM" id="SignalP"/>
    </source>
</evidence>
<organism evidence="4 5">
    <name type="scientific">Candidatus Nomurabacteria bacterium RIFCSPLOWO2_12_FULL_44_11</name>
    <dbReference type="NCBI Taxonomy" id="1801796"/>
    <lineage>
        <taxon>Bacteria</taxon>
        <taxon>Candidatus Nomuraibacteriota</taxon>
    </lineage>
</organism>
<feature type="compositionally biased region" description="Acidic residues" evidence="1">
    <location>
        <begin position="187"/>
        <end position="205"/>
    </location>
</feature>
<gene>
    <name evidence="4" type="ORF">A3G53_02115</name>
</gene>
<sequence length="327" mass="35208">MKKIILVLVLAGLVLMFGSVVWAQVTAEGGTPPEAVEVTTPPNLPLSGEEVQTEQVLEEEPVPLVEHLEIIDEGTVILEIDAPLPEAGSISVTDSTGESQDVDARSVLGFLYAVDQSENAFSISQLIYYQSFGAFYLKCISFAGTEKCDNWQYKVDGEMPSVGMDSNILSGGEEIEIFYDASFWGSDSDEAEDPEPEISDDDEAEVSPSPEPEEETQRTSSSGSRSRQKTTEATTIPPETEIAQAPLPAEILPAEVPVPKAPTSVTPVVKKQAKIELVAEKPDLPASNPLPAATGESQASINWPMIAGSLFLFGVVVYFGRRIFAQK</sequence>
<evidence type="ECO:0000313" key="5">
    <source>
        <dbReference type="Proteomes" id="UP000178645"/>
    </source>
</evidence>
<keyword evidence="2" id="KW-1133">Transmembrane helix</keyword>
<accession>A0A1F6Y711</accession>
<evidence type="ECO:0000256" key="1">
    <source>
        <dbReference type="SAM" id="MobiDB-lite"/>
    </source>
</evidence>
<feature type="compositionally biased region" description="Low complexity" evidence="1">
    <location>
        <begin position="218"/>
        <end position="243"/>
    </location>
</feature>
<feature type="transmembrane region" description="Helical" evidence="2">
    <location>
        <begin position="301"/>
        <end position="320"/>
    </location>
</feature>
<protein>
    <recommendedName>
        <fullName evidence="6">DUF4430 domain-containing protein</fullName>
    </recommendedName>
</protein>
<reference evidence="4 5" key="1">
    <citation type="journal article" date="2016" name="Nat. Commun.">
        <title>Thousands of microbial genomes shed light on interconnected biogeochemical processes in an aquifer system.</title>
        <authorList>
            <person name="Anantharaman K."/>
            <person name="Brown C.T."/>
            <person name="Hug L.A."/>
            <person name="Sharon I."/>
            <person name="Castelle C.J."/>
            <person name="Probst A.J."/>
            <person name="Thomas B.C."/>
            <person name="Singh A."/>
            <person name="Wilkins M.J."/>
            <person name="Karaoz U."/>
            <person name="Brodie E.L."/>
            <person name="Williams K.H."/>
            <person name="Hubbard S.S."/>
            <person name="Banfield J.F."/>
        </authorList>
    </citation>
    <scope>NUCLEOTIDE SEQUENCE [LARGE SCALE GENOMIC DNA]</scope>
</reference>
<dbReference type="Proteomes" id="UP000178645">
    <property type="component" value="Unassembled WGS sequence"/>
</dbReference>
<feature type="signal peptide" evidence="3">
    <location>
        <begin position="1"/>
        <end position="23"/>
    </location>
</feature>